<accession>A0A420IZL3</accession>
<dbReference type="AlphaFoldDB" id="A0A420IZL3"/>
<dbReference type="Proteomes" id="UP000285326">
    <property type="component" value="Unassembled WGS sequence"/>
</dbReference>
<feature type="region of interest" description="Disordered" evidence="1">
    <location>
        <begin position="134"/>
        <end position="164"/>
    </location>
</feature>
<feature type="compositionally biased region" description="Acidic residues" evidence="1">
    <location>
        <begin position="139"/>
        <end position="157"/>
    </location>
</feature>
<dbReference type="SUPFAM" id="SSF53098">
    <property type="entry name" value="Ribonuclease H-like"/>
    <property type="match status" value="1"/>
</dbReference>
<sequence length="263" mass="30004">MAKCQEVSRKFMLYAQGNDLYEGSNQNAQCKAYLYWKFYQKQTALKALAIKLIGIVPHTMSVERAFSKIGKQVTPQCSSLSTSTRAKLLRYEDKYDRDVPIPHRKVNTSNRIQADREENIALLNSTWATIRDEEKAGETEVEDDDAEGLFDDNDVNDWTDKPVEETPDTAIDEAILEELSTSMEDLYVDEYDATLLRAIRKPTGVLQAVTEELKHRPLRNDVFLGTIHYDISLLDNGLNDQIDMDEPKSELQPTSFDISVLLM</sequence>
<evidence type="ECO:0000313" key="2">
    <source>
        <dbReference type="EMBL" id="RKF79955.1"/>
    </source>
</evidence>
<evidence type="ECO:0000313" key="3">
    <source>
        <dbReference type="Proteomes" id="UP000285326"/>
    </source>
</evidence>
<name>A0A420IZL3_9PEZI</name>
<protein>
    <submittedName>
        <fullName evidence="2">Uncharacterized protein</fullName>
    </submittedName>
</protein>
<comment type="caution">
    <text evidence="2">The sequence shown here is derived from an EMBL/GenBank/DDBJ whole genome shotgun (WGS) entry which is preliminary data.</text>
</comment>
<gene>
    <name evidence="2" type="ORF">GcM1_198039</name>
</gene>
<organism evidence="2 3">
    <name type="scientific">Golovinomyces cichoracearum</name>
    <dbReference type="NCBI Taxonomy" id="62708"/>
    <lineage>
        <taxon>Eukaryota</taxon>
        <taxon>Fungi</taxon>
        <taxon>Dikarya</taxon>
        <taxon>Ascomycota</taxon>
        <taxon>Pezizomycotina</taxon>
        <taxon>Leotiomycetes</taxon>
        <taxon>Erysiphales</taxon>
        <taxon>Erysiphaceae</taxon>
        <taxon>Golovinomyces</taxon>
    </lineage>
</organism>
<dbReference type="EMBL" id="MCBS01019804">
    <property type="protein sequence ID" value="RKF79955.1"/>
    <property type="molecule type" value="Genomic_DNA"/>
</dbReference>
<proteinExistence type="predicted"/>
<reference evidence="2 3" key="1">
    <citation type="journal article" date="2018" name="BMC Genomics">
        <title>Comparative genome analyses reveal sequence features reflecting distinct modes of host-adaptation between dicot and monocot powdery mildew.</title>
        <authorList>
            <person name="Wu Y."/>
            <person name="Ma X."/>
            <person name="Pan Z."/>
            <person name="Kale S.D."/>
            <person name="Song Y."/>
            <person name="King H."/>
            <person name="Zhang Q."/>
            <person name="Presley C."/>
            <person name="Deng X."/>
            <person name="Wei C.I."/>
            <person name="Xiao S."/>
        </authorList>
    </citation>
    <scope>NUCLEOTIDE SEQUENCE [LARGE SCALE GENOMIC DNA]</scope>
    <source>
        <strain evidence="2">UMSG1</strain>
    </source>
</reference>
<evidence type="ECO:0000256" key="1">
    <source>
        <dbReference type="SAM" id="MobiDB-lite"/>
    </source>
</evidence>
<dbReference type="InterPro" id="IPR012337">
    <property type="entry name" value="RNaseH-like_sf"/>
</dbReference>